<evidence type="ECO:0000259" key="1">
    <source>
        <dbReference type="PROSITE" id="PS51819"/>
    </source>
</evidence>
<proteinExistence type="predicted"/>
<evidence type="ECO:0000313" key="3">
    <source>
        <dbReference type="Proteomes" id="UP001501771"/>
    </source>
</evidence>
<dbReference type="Pfam" id="PF00903">
    <property type="entry name" value="Glyoxalase"/>
    <property type="match status" value="1"/>
</dbReference>
<feature type="domain" description="VOC" evidence="1">
    <location>
        <begin position="135"/>
        <end position="250"/>
    </location>
</feature>
<dbReference type="CDD" id="cd07247">
    <property type="entry name" value="SgaA_N_like"/>
    <property type="match status" value="2"/>
</dbReference>
<accession>A0ABP5LWE5</accession>
<protein>
    <submittedName>
        <fullName evidence="2">VOC family protein</fullName>
    </submittedName>
</protein>
<dbReference type="Gene3D" id="3.10.180.10">
    <property type="entry name" value="2,3-Dihydroxybiphenyl 1,2-Dioxygenase, domain 1"/>
    <property type="match status" value="2"/>
</dbReference>
<dbReference type="InterPro" id="IPR037523">
    <property type="entry name" value="VOC_core"/>
</dbReference>
<dbReference type="InterPro" id="IPR041581">
    <property type="entry name" value="Glyoxalase_6"/>
</dbReference>
<dbReference type="InterPro" id="IPR052164">
    <property type="entry name" value="Anthracycline_SecMetBiosynth"/>
</dbReference>
<dbReference type="PANTHER" id="PTHR33993:SF10">
    <property type="entry name" value="CONSERVED PROTEIN"/>
    <property type="match status" value="1"/>
</dbReference>
<dbReference type="SUPFAM" id="SSF54593">
    <property type="entry name" value="Glyoxalase/Bleomycin resistance protein/Dihydroxybiphenyl dioxygenase"/>
    <property type="match status" value="2"/>
</dbReference>
<dbReference type="InterPro" id="IPR029068">
    <property type="entry name" value="Glyas_Bleomycin-R_OHBP_Dase"/>
</dbReference>
<gene>
    <name evidence="2" type="ORF">GCM10009844_42250</name>
</gene>
<sequence length="253" mass="26800">MTTRPGEPCWIELFTPDTDAAAAFYGELFGWTAGEASEEFGGYRMFFRGDQPIAGLMVNDGSMGGPNAWTVYLTTDDVASTVERARTAGAEVVAGPMAVADLGQMAVLVDPAGAAVGAWQPGTFPGFLTRAEDGAPAWFETLSKDYAASVGFYTDVFGWDAHTMSDTPEFRYTTLGKDEDARAGIMDATGFLGDQGSRWQFYLQVADTDATVEQALAAGASLVQPAEDTPYGRVALLHDPAGVQFSVMGPARG</sequence>
<dbReference type="RefSeq" id="WP_344157378.1">
    <property type="nucleotide sequence ID" value="NZ_BAAAQR010000017.1"/>
</dbReference>
<name>A0ABP5LWE5_9ACTN</name>
<dbReference type="PROSITE" id="PS51819">
    <property type="entry name" value="VOC"/>
    <property type="match status" value="2"/>
</dbReference>
<dbReference type="PANTHER" id="PTHR33993">
    <property type="entry name" value="GLYOXALASE-RELATED"/>
    <property type="match status" value="1"/>
</dbReference>
<evidence type="ECO:0000313" key="2">
    <source>
        <dbReference type="EMBL" id="GAA2155318.1"/>
    </source>
</evidence>
<dbReference type="Pfam" id="PF18029">
    <property type="entry name" value="Glyoxalase_6"/>
    <property type="match status" value="1"/>
</dbReference>
<organism evidence="2 3">
    <name type="scientific">Nocardioides koreensis</name>
    <dbReference type="NCBI Taxonomy" id="433651"/>
    <lineage>
        <taxon>Bacteria</taxon>
        <taxon>Bacillati</taxon>
        <taxon>Actinomycetota</taxon>
        <taxon>Actinomycetes</taxon>
        <taxon>Propionibacteriales</taxon>
        <taxon>Nocardioidaceae</taxon>
        <taxon>Nocardioides</taxon>
    </lineage>
</organism>
<dbReference type="Proteomes" id="UP001501771">
    <property type="component" value="Unassembled WGS sequence"/>
</dbReference>
<keyword evidence="3" id="KW-1185">Reference proteome</keyword>
<reference evidence="3" key="1">
    <citation type="journal article" date="2019" name="Int. J. Syst. Evol. Microbiol.">
        <title>The Global Catalogue of Microorganisms (GCM) 10K type strain sequencing project: providing services to taxonomists for standard genome sequencing and annotation.</title>
        <authorList>
            <consortium name="The Broad Institute Genomics Platform"/>
            <consortium name="The Broad Institute Genome Sequencing Center for Infectious Disease"/>
            <person name="Wu L."/>
            <person name="Ma J."/>
        </authorList>
    </citation>
    <scope>NUCLEOTIDE SEQUENCE [LARGE SCALE GENOMIC DNA]</scope>
    <source>
        <strain evidence="3">JCM 16022</strain>
    </source>
</reference>
<dbReference type="InterPro" id="IPR004360">
    <property type="entry name" value="Glyas_Fos-R_dOase_dom"/>
</dbReference>
<comment type="caution">
    <text evidence="2">The sequence shown here is derived from an EMBL/GenBank/DDBJ whole genome shotgun (WGS) entry which is preliminary data.</text>
</comment>
<feature type="domain" description="VOC" evidence="1">
    <location>
        <begin position="7"/>
        <end position="121"/>
    </location>
</feature>
<dbReference type="EMBL" id="BAAAQR010000017">
    <property type="protein sequence ID" value="GAA2155318.1"/>
    <property type="molecule type" value="Genomic_DNA"/>
</dbReference>